<keyword evidence="1" id="KW-0053">Apoptosis</keyword>
<dbReference type="PaxDb" id="67767-A0A0J7N4T1"/>
<dbReference type="PROSITE" id="PS01282">
    <property type="entry name" value="BIR_REPEAT_1"/>
    <property type="match status" value="1"/>
</dbReference>
<evidence type="ECO:0000256" key="1">
    <source>
        <dbReference type="ARBA" id="ARBA00022703"/>
    </source>
</evidence>
<dbReference type="PROSITE" id="PS50143">
    <property type="entry name" value="BIR_REPEAT_2"/>
    <property type="match status" value="2"/>
</dbReference>
<dbReference type="InterPro" id="IPR001370">
    <property type="entry name" value="BIR_rpt"/>
</dbReference>
<dbReference type="AlphaFoldDB" id="A0A0J7N4T1"/>
<dbReference type="Pfam" id="PF00653">
    <property type="entry name" value="BIR"/>
    <property type="match status" value="2"/>
</dbReference>
<evidence type="ECO:0000313" key="3">
    <source>
        <dbReference type="Proteomes" id="UP000036403"/>
    </source>
</evidence>
<dbReference type="OrthoDB" id="5855668at2759"/>
<proteinExistence type="predicted"/>
<reference evidence="2 3" key="1">
    <citation type="submission" date="2015-04" db="EMBL/GenBank/DDBJ databases">
        <title>Lasius niger genome sequencing.</title>
        <authorList>
            <person name="Konorov E.A."/>
            <person name="Nikitin M.A."/>
            <person name="Kirill M.V."/>
            <person name="Chang P."/>
        </authorList>
    </citation>
    <scope>NUCLEOTIDE SEQUENCE [LARGE SCALE GENOMIC DNA]</scope>
    <source>
        <tissue evidence="2">Whole</tissue>
    </source>
</reference>
<dbReference type="GO" id="GO:0006915">
    <property type="term" value="P:apoptotic process"/>
    <property type="evidence" value="ECO:0007669"/>
    <property type="project" value="UniProtKB-KW"/>
</dbReference>
<accession>A0A0J7N4T1</accession>
<dbReference type="Gene3D" id="1.10.1170.10">
    <property type="entry name" value="Inhibitor Of Apoptosis Protein (2mihbC-IAP-1), Chain A"/>
    <property type="match status" value="2"/>
</dbReference>
<dbReference type="PANTHER" id="PTHR10044:SF174">
    <property type="entry name" value="DEATH-ASSOCIATED INHIBITOR OF APOPTOSIS 1"/>
    <property type="match status" value="1"/>
</dbReference>
<protein>
    <submittedName>
        <fullName evidence="2">Apoptosis inhibitor iap</fullName>
    </submittedName>
</protein>
<sequence length="360" mass="41798">MTTYIARFTANLCNLFSNLCRNPFVIPCESTGKLYIPDYRFESERLKSFKNWPCAWMKPEKLAAAGFYYTGRSDIVKCFACQIEIHTWQPDDDPMLDHRRWSERCRFVCNIPRGDVPIPKADPEKVSSFAGYDECGAYDETYMMTYMKTYMKYLQLRREAFEDTYGVKDSEIISPNLATILPMYPEFVNYDARLRTYDTWPKAMSQTKEELAAAGLFYVGNDDQTLCYHCGGGLREWDPEDDPWEQHVRWFRYCPYLQMVKGTDYINRITCAGIAEQSTIVKDQIDEKGIRSSAGSKGAVEKQFAVQASDNGSIYQWTPLRSLCKKLYNKVKSRSKKLPIAVMPCEHSLTCTKCRKNMRR</sequence>
<dbReference type="STRING" id="67767.A0A0J7N4T1"/>
<dbReference type="Proteomes" id="UP000036403">
    <property type="component" value="Unassembled WGS sequence"/>
</dbReference>
<organism evidence="2 3">
    <name type="scientific">Lasius niger</name>
    <name type="common">Black garden ant</name>
    <dbReference type="NCBI Taxonomy" id="67767"/>
    <lineage>
        <taxon>Eukaryota</taxon>
        <taxon>Metazoa</taxon>
        <taxon>Ecdysozoa</taxon>
        <taxon>Arthropoda</taxon>
        <taxon>Hexapoda</taxon>
        <taxon>Insecta</taxon>
        <taxon>Pterygota</taxon>
        <taxon>Neoptera</taxon>
        <taxon>Endopterygota</taxon>
        <taxon>Hymenoptera</taxon>
        <taxon>Apocrita</taxon>
        <taxon>Aculeata</taxon>
        <taxon>Formicoidea</taxon>
        <taxon>Formicidae</taxon>
        <taxon>Formicinae</taxon>
        <taxon>Lasius</taxon>
        <taxon>Lasius</taxon>
    </lineage>
</organism>
<name>A0A0J7N4T1_LASNI</name>
<keyword evidence="3" id="KW-1185">Reference proteome</keyword>
<gene>
    <name evidence="2" type="ORF">RF55_12973</name>
</gene>
<evidence type="ECO:0000313" key="2">
    <source>
        <dbReference type="EMBL" id="KMQ87680.1"/>
    </source>
</evidence>
<dbReference type="EMBL" id="LBMM01010089">
    <property type="protein sequence ID" value="KMQ87680.1"/>
    <property type="molecule type" value="Genomic_DNA"/>
</dbReference>
<comment type="caution">
    <text evidence="2">The sequence shown here is derived from an EMBL/GenBank/DDBJ whole genome shotgun (WGS) entry which is preliminary data.</text>
</comment>
<dbReference type="CDD" id="cd00022">
    <property type="entry name" value="BIR"/>
    <property type="match status" value="2"/>
</dbReference>
<dbReference type="PANTHER" id="PTHR10044">
    <property type="entry name" value="INHIBITOR OF APOPTOSIS"/>
    <property type="match status" value="1"/>
</dbReference>
<dbReference type="FunFam" id="1.10.1170.10:FF:000003">
    <property type="entry name" value="E3 ubiquitin-protein ligase XIAP"/>
    <property type="match status" value="1"/>
</dbReference>
<dbReference type="SUPFAM" id="SSF57924">
    <property type="entry name" value="Inhibitor of apoptosis (IAP) repeat"/>
    <property type="match status" value="2"/>
</dbReference>
<dbReference type="InterPro" id="IPR050784">
    <property type="entry name" value="IAP"/>
</dbReference>
<dbReference type="SMART" id="SM00238">
    <property type="entry name" value="BIR"/>
    <property type="match status" value="2"/>
</dbReference>